<keyword evidence="1" id="KW-0677">Repeat</keyword>
<dbReference type="OrthoDB" id="1055097at2759"/>
<dbReference type="Proteomes" id="UP000695562">
    <property type="component" value="Unassembled WGS sequence"/>
</dbReference>
<dbReference type="PANTHER" id="PTHR32134:SF92">
    <property type="entry name" value="FNIP REPEAT-CONTAINING PROTEIN"/>
    <property type="match status" value="1"/>
</dbReference>
<sequence length="557" mass="63123">MDRDFFNVWRNRYIRSRLNKCFFDDLQLKVTLNYCKRNEKDLHDLLVGTNAFVHLDVVDSESKLSDYLGHPCASIINKIDLKFDSLDIPPDIVLPPTIKMLGLYDTVVSYTLLPQSLTALVVHNTEFRPLDDSYGTVALPSGLKHLEDFISTIDKKVILECRSLESFTYTYVMDEEKGMGSKFLPPNLKEIDLGILAGPIGEDVLPQSLTKIYGSLDIKRLKSVAFSSSEKRVEADIKIFDYDEDLALIKPWMVQLTIHDEIHSIPEGCSIVPDHITVLSLARFNIPLQIRMLPNCLVKLEMQQFNQDLVPGLLPESLRYLWLSNYKRYLQPNVLPSKLIQLEIHDLKCLDIHPPQSILPDSLKILEFYYCRDTAGCLSGMIPSSVTRLLVVTHDPLFLDTGVIPPSVVDLELLYLSHFEKVVIPPSVVNLKLKAEEQPQLLIPTSVQTLSLGFIPTPGFIPGTVKKVYFKTSTTSALKPGVVPLGCQYVYFQNLCTSLSNVLPASITTLVIKKHTNVPEHFLYELTTPIKNLRLYTTFAKVPQHIFQNVIINDHFQ</sequence>
<proteinExistence type="predicted"/>
<reference evidence="2" key="1">
    <citation type="submission" date="2020-01" db="EMBL/GenBank/DDBJ databases">
        <title>Development of genomics and gene disruption for Polysphondylium violaceum indicates a role for the polyketide synthase stlB in stalk morphogenesis.</title>
        <authorList>
            <person name="Narita B."/>
            <person name="Kawabe Y."/>
            <person name="Kin K."/>
            <person name="Saito T."/>
            <person name="Gibbs R."/>
            <person name="Kuspa A."/>
            <person name="Muzny D."/>
            <person name="Queller D."/>
            <person name="Richards S."/>
            <person name="Strassman J."/>
            <person name="Sucgang R."/>
            <person name="Worley K."/>
            <person name="Schaap P."/>
        </authorList>
    </citation>
    <scope>NUCLEOTIDE SEQUENCE</scope>
    <source>
        <strain evidence="2">QSvi11</strain>
    </source>
</reference>
<dbReference type="AlphaFoldDB" id="A0A8J4Q5S1"/>
<dbReference type="InterPro" id="IPR032675">
    <property type="entry name" value="LRR_dom_sf"/>
</dbReference>
<evidence type="ECO:0000313" key="3">
    <source>
        <dbReference type="Proteomes" id="UP000695562"/>
    </source>
</evidence>
<comment type="caution">
    <text evidence="2">The sequence shown here is derived from an EMBL/GenBank/DDBJ whole genome shotgun (WGS) entry which is preliminary data.</text>
</comment>
<dbReference type="InterPro" id="IPR008615">
    <property type="entry name" value="FNIP"/>
</dbReference>
<dbReference type="PANTHER" id="PTHR32134">
    <property type="entry name" value="FNIP REPEAT-CONTAINING PROTEIN"/>
    <property type="match status" value="1"/>
</dbReference>
<name>A0A8J4Q5S1_9MYCE</name>
<evidence type="ECO:0008006" key="4">
    <source>
        <dbReference type="Google" id="ProtNLM"/>
    </source>
</evidence>
<organism evidence="2 3">
    <name type="scientific">Polysphondylium violaceum</name>
    <dbReference type="NCBI Taxonomy" id="133409"/>
    <lineage>
        <taxon>Eukaryota</taxon>
        <taxon>Amoebozoa</taxon>
        <taxon>Evosea</taxon>
        <taxon>Eumycetozoa</taxon>
        <taxon>Dictyostelia</taxon>
        <taxon>Dictyosteliales</taxon>
        <taxon>Dictyosteliaceae</taxon>
        <taxon>Polysphondylium</taxon>
    </lineage>
</organism>
<evidence type="ECO:0000313" key="2">
    <source>
        <dbReference type="EMBL" id="KAF2074456.1"/>
    </source>
</evidence>
<dbReference type="EMBL" id="AJWJ01000146">
    <property type="protein sequence ID" value="KAF2074456.1"/>
    <property type="molecule type" value="Genomic_DNA"/>
</dbReference>
<evidence type="ECO:0000256" key="1">
    <source>
        <dbReference type="ARBA" id="ARBA00022737"/>
    </source>
</evidence>
<dbReference type="InterPro" id="IPR051251">
    <property type="entry name" value="STK_FNIP-Repeat"/>
</dbReference>
<dbReference type="Gene3D" id="3.80.10.10">
    <property type="entry name" value="Ribonuclease Inhibitor"/>
    <property type="match status" value="1"/>
</dbReference>
<gene>
    <name evidence="2" type="ORF">CYY_004238</name>
</gene>
<dbReference type="Pfam" id="PF05725">
    <property type="entry name" value="FNIP"/>
    <property type="match status" value="1"/>
</dbReference>
<keyword evidence="3" id="KW-1185">Reference proteome</keyword>
<dbReference type="SUPFAM" id="SSF52058">
    <property type="entry name" value="L domain-like"/>
    <property type="match status" value="1"/>
</dbReference>
<protein>
    <recommendedName>
        <fullName evidence="4">FNIP repeat-containing protein</fullName>
    </recommendedName>
</protein>
<accession>A0A8J4Q5S1</accession>